<evidence type="ECO:0000256" key="14">
    <source>
        <dbReference type="PROSITE-ProRule" id="PRU00042"/>
    </source>
</evidence>
<dbReference type="FunFam" id="3.30.160.60:FF:000072">
    <property type="entry name" value="zinc finger protein 143 isoform X1"/>
    <property type="match status" value="1"/>
</dbReference>
<feature type="domain" description="C2H2-type" evidence="16">
    <location>
        <begin position="94"/>
        <end position="126"/>
    </location>
</feature>
<comment type="caution">
    <text evidence="17">The sequence shown here is derived from an EMBL/GenBank/DDBJ whole genome shotgun (WGS) entry which is preliminary data.</text>
</comment>
<dbReference type="PROSITE" id="PS50157">
    <property type="entry name" value="ZINC_FINGER_C2H2_2"/>
    <property type="match status" value="10"/>
</dbReference>
<evidence type="ECO:0000256" key="8">
    <source>
        <dbReference type="ARBA" id="ARBA00023015"/>
    </source>
</evidence>
<evidence type="ECO:0000256" key="11">
    <source>
        <dbReference type="ARBA" id="ARBA00023242"/>
    </source>
</evidence>
<feature type="domain" description="C2H2-type" evidence="16">
    <location>
        <begin position="250"/>
        <end position="277"/>
    </location>
</feature>
<dbReference type="Gene3D" id="3.30.160.60">
    <property type="entry name" value="Classic Zinc Finger"/>
    <property type="match status" value="10"/>
</dbReference>
<evidence type="ECO:0000256" key="1">
    <source>
        <dbReference type="ARBA" id="ARBA00004123"/>
    </source>
</evidence>
<keyword evidence="11" id="KW-0539">Nucleus</keyword>
<dbReference type="PANTHER" id="PTHR23234:SF10">
    <property type="entry name" value="RIKEN CDNA 6720489N17 GENE-RELATED"/>
    <property type="match status" value="1"/>
</dbReference>
<feature type="domain" description="C2H2-type" evidence="16">
    <location>
        <begin position="307"/>
        <end position="334"/>
    </location>
</feature>
<evidence type="ECO:0000256" key="2">
    <source>
        <dbReference type="ARBA" id="ARBA00006991"/>
    </source>
</evidence>
<dbReference type="FunFam" id="3.30.160.60:FF:001954">
    <property type="entry name" value="Zinc finger protein 787"/>
    <property type="match status" value="1"/>
</dbReference>
<evidence type="ECO:0000256" key="3">
    <source>
        <dbReference type="ARBA" id="ARBA00022492"/>
    </source>
</evidence>
<reference evidence="17" key="2">
    <citation type="journal article" date="2022" name="Res Sq">
        <title>Comparative Genomics Reveals Insights into the Divergent Evolution of Astigmatic Mites and Household Pest Adaptations.</title>
        <authorList>
            <person name="Xiong Q."/>
            <person name="Wan A.T.-Y."/>
            <person name="Liu X.-Y."/>
            <person name="Fung C.S.-H."/>
            <person name="Xiao X."/>
            <person name="Malainual N."/>
            <person name="Hou J."/>
            <person name="Wang L."/>
            <person name="Wang M."/>
            <person name="Yang K."/>
            <person name="Cui Y."/>
            <person name="Leung E."/>
            <person name="Nong W."/>
            <person name="Shin S.-K."/>
            <person name="Au S."/>
            <person name="Jeong K.Y."/>
            <person name="Chew F.T."/>
            <person name="Hui J."/>
            <person name="Leung T.F."/>
            <person name="Tungtrongchitr A."/>
            <person name="Zhong N."/>
            <person name="Liu Z."/>
            <person name="Tsui S."/>
        </authorList>
    </citation>
    <scope>NUCLEOTIDE SEQUENCE</scope>
    <source>
        <strain evidence="17">Derf</strain>
        <tissue evidence="17">Whole organism</tissue>
    </source>
</reference>
<evidence type="ECO:0000259" key="16">
    <source>
        <dbReference type="PROSITE" id="PS50157"/>
    </source>
</evidence>
<evidence type="ECO:0000313" key="17">
    <source>
        <dbReference type="EMBL" id="KAH9518095.1"/>
    </source>
</evidence>
<keyword evidence="3" id="KW-0217">Developmental protein</keyword>
<dbReference type="PROSITE" id="PS00028">
    <property type="entry name" value="ZINC_FINGER_C2H2_1"/>
    <property type="match status" value="9"/>
</dbReference>
<feature type="domain" description="C2H2-type" evidence="16">
    <location>
        <begin position="363"/>
        <end position="391"/>
    </location>
</feature>
<dbReference type="AlphaFoldDB" id="A0A922L5Q7"/>
<proteinExistence type="inferred from homology"/>
<evidence type="ECO:0000256" key="10">
    <source>
        <dbReference type="ARBA" id="ARBA00023163"/>
    </source>
</evidence>
<feature type="region of interest" description="Disordered" evidence="15">
    <location>
        <begin position="1"/>
        <end position="39"/>
    </location>
</feature>
<feature type="domain" description="C2H2-type" evidence="16">
    <location>
        <begin position="129"/>
        <end position="157"/>
    </location>
</feature>
<reference evidence="17" key="1">
    <citation type="submission" date="2013-05" db="EMBL/GenBank/DDBJ databases">
        <authorList>
            <person name="Yim A.K.Y."/>
            <person name="Chan T.F."/>
            <person name="Ji K.M."/>
            <person name="Liu X.Y."/>
            <person name="Zhou J.W."/>
            <person name="Li R.Q."/>
            <person name="Yang K.Y."/>
            <person name="Li J."/>
            <person name="Li M."/>
            <person name="Law P.T.W."/>
            <person name="Wu Y.L."/>
            <person name="Cai Z.L."/>
            <person name="Qin H."/>
            <person name="Bao Y."/>
            <person name="Leung R.K.K."/>
            <person name="Ng P.K.S."/>
            <person name="Zou J."/>
            <person name="Zhong X.J."/>
            <person name="Ran P.X."/>
            <person name="Zhong N.S."/>
            <person name="Liu Z.G."/>
            <person name="Tsui S.K.W."/>
        </authorList>
    </citation>
    <scope>NUCLEOTIDE SEQUENCE</scope>
    <source>
        <strain evidence="17">Derf</strain>
        <tissue evidence="17">Whole organism</tissue>
    </source>
</reference>
<dbReference type="InterPro" id="IPR050758">
    <property type="entry name" value="Znf_C2H2-type"/>
</dbReference>
<dbReference type="EMBL" id="ASGP02000003">
    <property type="protein sequence ID" value="KAH9518095.1"/>
    <property type="molecule type" value="Genomic_DNA"/>
</dbReference>
<dbReference type="FunFam" id="3.30.160.60:FF:000446">
    <property type="entry name" value="Zinc finger protein"/>
    <property type="match status" value="2"/>
</dbReference>
<keyword evidence="8" id="KW-0805">Transcription regulation</keyword>
<accession>A0A922L5Q7</accession>
<feature type="domain" description="C2H2-type" evidence="16">
    <location>
        <begin position="194"/>
        <end position="221"/>
    </location>
</feature>
<keyword evidence="10" id="KW-0804">Transcription</keyword>
<feature type="domain" description="C2H2-type" evidence="16">
    <location>
        <begin position="278"/>
        <end position="306"/>
    </location>
</feature>
<comment type="similarity">
    <text evidence="2">Belongs to the krueppel C2H2-type zinc-finger protein family.</text>
</comment>
<keyword evidence="5" id="KW-0677">Repeat</keyword>
<dbReference type="FunFam" id="3.30.160.60:FF:000193">
    <property type="entry name" value="Zinc finger protein 300"/>
    <property type="match status" value="1"/>
</dbReference>
<dbReference type="Proteomes" id="UP000790347">
    <property type="component" value="Unassembled WGS sequence"/>
</dbReference>
<dbReference type="PANTHER" id="PTHR23234">
    <property type="entry name" value="ZNF44 PROTEIN"/>
    <property type="match status" value="1"/>
</dbReference>
<comment type="function">
    <text evidence="13">Krueppel is a gap class segmentation protein.</text>
</comment>
<dbReference type="GO" id="GO:0003677">
    <property type="term" value="F:DNA binding"/>
    <property type="evidence" value="ECO:0007669"/>
    <property type="project" value="UniProtKB-KW"/>
</dbReference>
<gene>
    <name evidence="17" type="ORF">DERF_008692</name>
</gene>
<feature type="domain" description="C2H2-type" evidence="16">
    <location>
        <begin position="335"/>
        <end position="362"/>
    </location>
</feature>
<evidence type="ECO:0000256" key="7">
    <source>
        <dbReference type="ARBA" id="ARBA00022833"/>
    </source>
</evidence>
<dbReference type="GO" id="GO:0005634">
    <property type="term" value="C:nucleus"/>
    <property type="evidence" value="ECO:0007669"/>
    <property type="project" value="UniProtKB-SubCell"/>
</dbReference>
<evidence type="ECO:0000256" key="15">
    <source>
        <dbReference type="SAM" id="MobiDB-lite"/>
    </source>
</evidence>
<feature type="domain" description="C2H2-type" evidence="16">
    <location>
        <begin position="166"/>
        <end position="193"/>
    </location>
</feature>
<evidence type="ECO:0000256" key="13">
    <source>
        <dbReference type="ARBA" id="ARBA00053345"/>
    </source>
</evidence>
<evidence type="ECO:0000256" key="5">
    <source>
        <dbReference type="ARBA" id="ARBA00022737"/>
    </source>
</evidence>
<dbReference type="FunFam" id="3.30.160.60:FF:000100">
    <property type="entry name" value="Zinc finger 45-like"/>
    <property type="match status" value="1"/>
</dbReference>
<keyword evidence="3" id="KW-0302">Gap protein</keyword>
<organism evidence="17 18">
    <name type="scientific">Dermatophagoides farinae</name>
    <name type="common">American house dust mite</name>
    <dbReference type="NCBI Taxonomy" id="6954"/>
    <lineage>
        <taxon>Eukaryota</taxon>
        <taxon>Metazoa</taxon>
        <taxon>Ecdysozoa</taxon>
        <taxon>Arthropoda</taxon>
        <taxon>Chelicerata</taxon>
        <taxon>Arachnida</taxon>
        <taxon>Acari</taxon>
        <taxon>Acariformes</taxon>
        <taxon>Sarcoptiformes</taxon>
        <taxon>Astigmata</taxon>
        <taxon>Psoroptidia</taxon>
        <taxon>Analgoidea</taxon>
        <taxon>Pyroglyphidae</taxon>
        <taxon>Dermatophagoidinae</taxon>
        <taxon>Dermatophagoides</taxon>
    </lineage>
</organism>
<name>A0A922L5Q7_DERFA</name>
<keyword evidence="18" id="KW-1185">Reference proteome</keyword>
<keyword evidence="9" id="KW-0238">DNA-binding</keyword>
<sequence>MAPQTRSSTARNFDNNHIGHNNGRKTLNNSKNVTKNVQPTDDLNNIYDLNDGIENTNDHTIHANGITNQCSKCSSIFEKIEQLCKHLKSEHNVIQCPKCLKEFLRKSHLERHIRDVCFTSMNGRSAKKFNCSFCDRKFTRHDNLQQHIRKKHSEHVDKTTSKQKKFDCKVCGKYFNTPSHVIIHERIHTGEKPFKCSHCEKSFNNNGALQKHNRVHTGEKPYECNVCGYRFALQGTLSRHSKIHTGIRPHKCEFCGKEFIQASNLKAHLFFHTGQNGFKCDQCDKQFNRKSRLTLHKKYLHEKVKPFICPSCKKAFTRKEDLSRHLFLHTGLKNHHCVYCTKSFAIKASLNVHMLTHRKEEPISCKKCSHAFIRKDCLKRHIRKAHRDEADDLLIQHCFVDKRQYTNLNKENSQLINKMEYRLVQRKISDDKLCQAIRELLAYVVNHELLQGYGWPNKPVDLLLESLIKQCNHEPVKAEDYNFYDRLRENVKLLFTVVIEDESLKETLEMKTVDEVIADVIQEASEVRDP</sequence>
<dbReference type="SUPFAM" id="SSF57667">
    <property type="entry name" value="beta-beta-alpha zinc fingers"/>
    <property type="match status" value="6"/>
</dbReference>
<evidence type="ECO:0000256" key="9">
    <source>
        <dbReference type="ARBA" id="ARBA00023125"/>
    </source>
</evidence>
<keyword evidence="6 14" id="KW-0863">Zinc-finger</keyword>
<dbReference type="Pfam" id="PF00096">
    <property type="entry name" value="zf-C2H2"/>
    <property type="match status" value="9"/>
</dbReference>
<keyword evidence="4" id="KW-0479">Metal-binding</keyword>
<keyword evidence="7" id="KW-0862">Zinc</keyword>
<dbReference type="InterPro" id="IPR013087">
    <property type="entry name" value="Znf_C2H2_type"/>
</dbReference>
<dbReference type="SMART" id="SM00355">
    <property type="entry name" value="ZnF_C2H2"/>
    <property type="match status" value="11"/>
</dbReference>
<comment type="subcellular location">
    <subcellularLocation>
        <location evidence="1">Nucleus</location>
    </subcellularLocation>
</comment>
<dbReference type="InterPro" id="IPR036236">
    <property type="entry name" value="Znf_C2H2_sf"/>
</dbReference>
<protein>
    <recommendedName>
        <fullName evidence="12">Protein krueppel</fullName>
    </recommendedName>
</protein>
<feature type="domain" description="C2H2-type" evidence="16">
    <location>
        <begin position="222"/>
        <end position="249"/>
    </location>
</feature>
<dbReference type="GO" id="GO:0008270">
    <property type="term" value="F:zinc ion binding"/>
    <property type="evidence" value="ECO:0007669"/>
    <property type="project" value="UniProtKB-KW"/>
</dbReference>
<dbReference type="GO" id="GO:0035282">
    <property type="term" value="P:segmentation"/>
    <property type="evidence" value="ECO:0007669"/>
    <property type="project" value="UniProtKB-KW"/>
</dbReference>
<evidence type="ECO:0000256" key="4">
    <source>
        <dbReference type="ARBA" id="ARBA00022723"/>
    </source>
</evidence>
<evidence type="ECO:0000256" key="12">
    <source>
        <dbReference type="ARBA" id="ARBA00023843"/>
    </source>
</evidence>
<evidence type="ECO:0000256" key="6">
    <source>
        <dbReference type="ARBA" id="ARBA00022771"/>
    </source>
</evidence>
<dbReference type="FunFam" id="3.30.160.60:FF:000671">
    <property type="entry name" value="Zinc finger protein 26"/>
    <property type="match status" value="1"/>
</dbReference>
<evidence type="ECO:0000313" key="18">
    <source>
        <dbReference type="Proteomes" id="UP000790347"/>
    </source>
</evidence>